<evidence type="ECO:0000256" key="6">
    <source>
        <dbReference type="ARBA" id="ARBA00022840"/>
    </source>
</evidence>
<dbReference type="Gene3D" id="3.40.50.620">
    <property type="entry name" value="HUPs"/>
    <property type="match status" value="1"/>
</dbReference>
<dbReference type="PANTHER" id="PTHR23090">
    <property type="entry name" value="NH 3 /GLUTAMINE-DEPENDENT NAD + SYNTHETASE"/>
    <property type="match status" value="1"/>
</dbReference>
<dbReference type="NCBIfam" id="TIGR00552">
    <property type="entry name" value="nadE"/>
    <property type="match status" value="1"/>
</dbReference>
<accession>A0A6J7E9Q7</accession>
<gene>
    <name evidence="9" type="ORF">UFOPK3402_01066</name>
</gene>
<sequence length="562" mass="59408">MPSLRIALAQVNSKVGDLDGNARQVRQSVGDAAGRGAQLVAFPEMMLTGYPVEDLALRPSFQQASLAAARGLAADLATDGHGDIACIVGYLDHEGAPVNAVAVMHRGTIVARYVKHHLPNYGVFDEARYFRSGQEPVLLRLGEVTVALAICEDLWQAGGPVEWAREAQAGLLLVVNASPYERGKDDTRLALCSSRAVESGCTLAYVNLFGGQDELVFDGDSIIVDPSGAVLARAPQFESCLLVTDLELPVAPPSGAAVELVAAPVPSGPAAPGSVAPRLPELQEVYQALVCGLGDYVNKNGFPSVILGLSGGIDSALVAAIACDALGADRVYGVSLPSEYSSDHSMDDADDLATRCGLHLRTVPIAPMVDAFLATLGLTGLAEENLQARVRGTTLMGISNQEGHLVLTTGNKSELSVGYSTLYGDSVGGFAPIKDVPKTLVWALSRWRNEFAAAQGLTPPIPPNSIVKEPSAELRPGQLDSDSLPDYAVLDAILEGYVSADQGASALVDAGFDADLVERVLRMTDTAEYKRRQFPPGTKISLRAFGRDRRLPITNGWRETAR</sequence>
<dbReference type="PIRSF" id="PIRSF006630">
    <property type="entry name" value="NADS_GAT"/>
    <property type="match status" value="1"/>
</dbReference>
<evidence type="ECO:0000259" key="8">
    <source>
        <dbReference type="PROSITE" id="PS50263"/>
    </source>
</evidence>
<dbReference type="Pfam" id="PF02540">
    <property type="entry name" value="NAD_synthase"/>
    <property type="match status" value="1"/>
</dbReference>
<dbReference type="CDD" id="cd00553">
    <property type="entry name" value="NAD_synthase"/>
    <property type="match status" value="1"/>
</dbReference>
<dbReference type="PROSITE" id="PS00920">
    <property type="entry name" value="NITRIL_CHT_1"/>
    <property type="match status" value="1"/>
</dbReference>
<comment type="similarity">
    <text evidence="2">In the C-terminal section; belongs to the NAD synthetase family.</text>
</comment>
<keyword evidence="5" id="KW-0547">Nucleotide-binding</keyword>
<dbReference type="GO" id="GO:0005737">
    <property type="term" value="C:cytoplasm"/>
    <property type="evidence" value="ECO:0007669"/>
    <property type="project" value="InterPro"/>
</dbReference>
<dbReference type="CDD" id="cd07570">
    <property type="entry name" value="GAT_Gln-NAD-synth"/>
    <property type="match status" value="1"/>
</dbReference>
<dbReference type="Gene3D" id="3.60.110.10">
    <property type="entry name" value="Carbon-nitrogen hydrolase"/>
    <property type="match status" value="1"/>
</dbReference>
<dbReference type="GO" id="GO:0005524">
    <property type="term" value="F:ATP binding"/>
    <property type="evidence" value="ECO:0007669"/>
    <property type="project" value="UniProtKB-KW"/>
</dbReference>
<proteinExistence type="inferred from homology"/>
<dbReference type="HAMAP" id="MF_02090">
    <property type="entry name" value="NadE_glutamine_dep"/>
    <property type="match status" value="1"/>
</dbReference>
<keyword evidence="6" id="KW-0067">ATP-binding</keyword>
<dbReference type="Pfam" id="PF00795">
    <property type="entry name" value="CN_hydrolase"/>
    <property type="match status" value="1"/>
</dbReference>
<evidence type="ECO:0000313" key="9">
    <source>
        <dbReference type="EMBL" id="CAB4878065.1"/>
    </source>
</evidence>
<keyword evidence="4" id="KW-0436">Ligase</keyword>
<dbReference type="GO" id="GO:0000257">
    <property type="term" value="F:nitrilase activity"/>
    <property type="evidence" value="ECO:0007669"/>
    <property type="project" value="UniProtKB-ARBA"/>
</dbReference>
<evidence type="ECO:0000256" key="3">
    <source>
        <dbReference type="ARBA" id="ARBA00012743"/>
    </source>
</evidence>
<dbReference type="NCBIfam" id="NF010588">
    <property type="entry name" value="PRK13981.1"/>
    <property type="match status" value="1"/>
</dbReference>
<dbReference type="InterPro" id="IPR003694">
    <property type="entry name" value="NAD_synthase"/>
</dbReference>
<feature type="domain" description="CN hydrolase" evidence="8">
    <location>
        <begin position="4"/>
        <end position="248"/>
    </location>
</feature>
<comment type="pathway">
    <text evidence="1">Cofactor biosynthesis; NAD(+) biosynthesis; NAD(+) from deamido-NAD(+) (L-Gln route): step 1/1.</text>
</comment>
<dbReference type="EC" id="6.3.5.1" evidence="3"/>
<dbReference type="GO" id="GO:0004359">
    <property type="term" value="F:glutaminase activity"/>
    <property type="evidence" value="ECO:0007669"/>
    <property type="project" value="InterPro"/>
</dbReference>
<protein>
    <recommendedName>
        <fullName evidence="3">NAD(+) synthase (glutamine-hydrolyzing)</fullName>
        <ecNumber evidence="3">6.3.5.1</ecNumber>
    </recommendedName>
</protein>
<dbReference type="InterPro" id="IPR022310">
    <property type="entry name" value="NAD/GMP_synthase"/>
</dbReference>
<evidence type="ECO:0000256" key="7">
    <source>
        <dbReference type="ARBA" id="ARBA00023027"/>
    </source>
</evidence>
<dbReference type="UniPathway" id="UPA00253">
    <property type="reaction ID" value="UER00334"/>
</dbReference>
<dbReference type="AlphaFoldDB" id="A0A6J7E9Q7"/>
<dbReference type="InterPro" id="IPR003010">
    <property type="entry name" value="C-N_Hydrolase"/>
</dbReference>
<organism evidence="9">
    <name type="scientific">freshwater metagenome</name>
    <dbReference type="NCBI Taxonomy" id="449393"/>
    <lineage>
        <taxon>unclassified sequences</taxon>
        <taxon>metagenomes</taxon>
        <taxon>ecological metagenomes</taxon>
    </lineage>
</organism>
<keyword evidence="7" id="KW-0520">NAD</keyword>
<dbReference type="InterPro" id="IPR000132">
    <property type="entry name" value="Nitrilase/CN_hydratase_CS"/>
</dbReference>
<dbReference type="GO" id="GO:0003952">
    <property type="term" value="F:NAD+ synthase (glutamine-hydrolyzing) activity"/>
    <property type="evidence" value="ECO:0007669"/>
    <property type="project" value="UniProtKB-EC"/>
</dbReference>
<dbReference type="SUPFAM" id="SSF52402">
    <property type="entry name" value="Adenine nucleotide alpha hydrolases-like"/>
    <property type="match status" value="1"/>
</dbReference>
<dbReference type="InterPro" id="IPR014445">
    <property type="entry name" value="Gln-dep_NAD_synthase"/>
</dbReference>
<evidence type="ECO:0000256" key="2">
    <source>
        <dbReference type="ARBA" id="ARBA00007145"/>
    </source>
</evidence>
<dbReference type="GO" id="GO:0009435">
    <property type="term" value="P:NAD+ biosynthetic process"/>
    <property type="evidence" value="ECO:0007669"/>
    <property type="project" value="UniProtKB-UniPathway"/>
</dbReference>
<dbReference type="PANTHER" id="PTHR23090:SF9">
    <property type="entry name" value="GLUTAMINE-DEPENDENT NAD(+) SYNTHETASE"/>
    <property type="match status" value="1"/>
</dbReference>
<dbReference type="FunFam" id="3.40.50.620:FF:000106">
    <property type="entry name" value="Glutamine-dependent NAD(+) synthetase"/>
    <property type="match status" value="1"/>
</dbReference>
<dbReference type="PROSITE" id="PS50263">
    <property type="entry name" value="CN_HYDROLASE"/>
    <property type="match status" value="1"/>
</dbReference>
<dbReference type="EMBL" id="CAFBLS010000123">
    <property type="protein sequence ID" value="CAB4878065.1"/>
    <property type="molecule type" value="Genomic_DNA"/>
</dbReference>
<dbReference type="InterPro" id="IPR036526">
    <property type="entry name" value="C-N_Hydrolase_sf"/>
</dbReference>
<dbReference type="SUPFAM" id="SSF56317">
    <property type="entry name" value="Carbon-nitrogen hydrolase"/>
    <property type="match status" value="1"/>
</dbReference>
<evidence type="ECO:0000256" key="1">
    <source>
        <dbReference type="ARBA" id="ARBA00005188"/>
    </source>
</evidence>
<dbReference type="InterPro" id="IPR014729">
    <property type="entry name" value="Rossmann-like_a/b/a_fold"/>
</dbReference>
<name>A0A6J7E9Q7_9ZZZZ</name>
<reference evidence="9" key="1">
    <citation type="submission" date="2020-05" db="EMBL/GenBank/DDBJ databases">
        <authorList>
            <person name="Chiriac C."/>
            <person name="Salcher M."/>
            <person name="Ghai R."/>
            <person name="Kavagutti S V."/>
        </authorList>
    </citation>
    <scope>NUCLEOTIDE SEQUENCE</scope>
</reference>
<evidence type="ECO:0000256" key="4">
    <source>
        <dbReference type="ARBA" id="ARBA00022598"/>
    </source>
</evidence>
<evidence type="ECO:0000256" key="5">
    <source>
        <dbReference type="ARBA" id="ARBA00022741"/>
    </source>
</evidence>